<reference evidence="2 3" key="1">
    <citation type="submission" date="2018-08" db="EMBL/GenBank/DDBJ databases">
        <title>Diversity &amp; Physiological Properties of Lignin-Decomposing Actinobacteria from Soil.</title>
        <authorList>
            <person name="Roh S.G."/>
            <person name="Kim S.B."/>
        </authorList>
    </citation>
    <scope>NUCLEOTIDE SEQUENCE [LARGE SCALE GENOMIC DNA]</scope>
    <source>
        <strain evidence="2 3">MMS17-GH009</strain>
    </source>
</reference>
<gene>
    <name evidence="2" type="ORF">DR950_10735</name>
</gene>
<feature type="chain" id="PRO_5016588708" description="DUF3616 domain-containing protein" evidence="1">
    <location>
        <begin position="31"/>
        <end position="461"/>
    </location>
</feature>
<accession>A0A372ZS27</accession>
<evidence type="ECO:0000313" key="3">
    <source>
        <dbReference type="Proteomes" id="UP000263377"/>
    </source>
</evidence>
<proteinExistence type="predicted"/>
<comment type="caution">
    <text evidence="2">The sequence shown here is derived from an EMBL/GenBank/DDBJ whole genome shotgun (WGS) entry which is preliminary data.</text>
</comment>
<keyword evidence="1" id="KW-0732">Signal</keyword>
<dbReference type="Proteomes" id="UP000263377">
    <property type="component" value="Unassembled WGS sequence"/>
</dbReference>
<evidence type="ECO:0008006" key="4">
    <source>
        <dbReference type="Google" id="ProtNLM"/>
    </source>
</evidence>
<dbReference type="RefSeq" id="WP_117486846.1">
    <property type="nucleotide sequence ID" value="NZ_QVIG01000001.1"/>
</dbReference>
<organism evidence="2 3">
    <name type="scientific">Kitasatospora xanthocidica</name>
    <dbReference type="NCBI Taxonomy" id="83382"/>
    <lineage>
        <taxon>Bacteria</taxon>
        <taxon>Bacillati</taxon>
        <taxon>Actinomycetota</taxon>
        <taxon>Actinomycetes</taxon>
        <taxon>Kitasatosporales</taxon>
        <taxon>Streptomycetaceae</taxon>
        <taxon>Kitasatospora</taxon>
    </lineage>
</organism>
<sequence length="461" mass="47212">MSRSLRRLLPLAVAVAAVPVLALPALPAGAASYGTPTITFSAGYLSGAVGATGDPTVTVTVAQSGAAASALTVAASATTRSAVARTDDVTVSGTGGARTLAVAAQGVGYADLTIKVTGLGGKSATRTLHYAASPAVQSSATSRYLTGSSDASAAVDAGGGFIVVGDDESNTLRLYDRNNSGAPVRTWDFSSALGVSKEIDIEAATRVGNTIYWTGSLGNNKDGVVKPDRHTVFATTVTGSGADTQLSLAGSYHGLRDDLISWDDAHGKRYGFAAGAADGQAPKQIDGFNVEGLEFAPGSTSTAYIGFRAPLTPAVTGGRALLVPVTNLPSLLNGSAAHATFGDPVELDLGGLSVRDIRRNDLGQYLIVAGSWSAEDNSAPYALYRWNGQPGSKPTKLIDLPTSDYGAWEAVTDVPDLDAPGARAQLITDDGSADLYNDGTAAKDLTHPEWKKSRSTWFTLG</sequence>
<evidence type="ECO:0000256" key="1">
    <source>
        <dbReference type="SAM" id="SignalP"/>
    </source>
</evidence>
<evidence type="ECO:0000313" key="2">
    <source>
        <dbReference type="EMBL" id="RGD58200.1"/>
    </source>
</evidence>
<feature type="signal peptide" evidence="1">
    <location>
        <begin position="1"/>
        <end position="30"/>
    </location>
</feature>
<keyword evidence="3" id="KW-1185">Reference proteome</keyword>
<protein>
    <recommendedName>
        <fullName evidence="4">DUF3616 domain-containing protein</fullName>
    </recommendedName>
</protein>
<name>A0A372ZS27_9ACTN</name>
<dbReference type="EMBL" id="QVIG01000001">
    <property type="protein sequence ID" value="RGD58200.1"/>
    <property type="molecule type" value="Genomic_DNA"/>
</dbReference>
<dbReference type="AlphaFoldDB" id="A0A372ZS27"/>